<evidence type="ECO:0000313" key="2">
    <source>
        <dbReference type="EMBL" id="CAA9500582.1"/>
    </source>
</evidence>
<feature type="compositionally biased region" description="Basic residues" evidence="1">
    <location>
        <begin position="1"/>
        <end position="16"/>
    </location>
</feature>
<protein>
    <submittedName>
        <fullName evidence="2">Uncharacterized protein</fullName>
    </submittedName>
</protein>
<feature type="region of interest" description="Disordered" evidence="1">
    <location>
        <begin position="57"/>
        <end position="107"/>
    </location>
</feature>
<feature type="non-terminal residue" evidence="2">
    <location>
        <position position="131"/>
    </location>
</feature>
<gene>
    <name evidence="2" type="ORF">AVDCRST_MAG13-2222</name>
</gene>
<dbReference type="EMBL" id="CADCVO010000358">
    <property type="protein sequence ID" value="CAA9500582.1"/>
    <property type="molecule type" value="Genomic_DNA"/>
</dbReference>
<sequence>EWFSRPHPRHRARPARGRVADPGHPDLGGVHAAARCRAVRRGERRGAPGAVAVDLAAHGRAAARRPAAGERRDARPDGAAPARDADPRRAGRGARGPCGDGGRLRGVAVRGCGRTHRGGHARLGNLAPAHL</sequence>
<name>A0A6J4SPD3_9ACTN</name>
<feature type="compositionally biased region" description="Low complexity" evidence="1">
    <location>
        <begin position="57"/>
        <end position="66"/>
    </location>
</feature>
<feature type="non-terminal residue" evidence="2">
    <location>
        <position position="1"/>
    </location>
</feature>
<dbReference type="AlphaFoldDB" id="A0A6J4SPD3"/>
<organism evidence="2">
    <name type="scientific">uncultured Solirubrobacteraceae bacterium</name>
    <dbReference type="NCBI Taxonomy" id="1162706"/>
    <lineage>
        <taxon>Bacteria</taxon>
        <taxon>Bacillati</taxon>
        <taxon>Actinomycetota</taxon>
        <taxon>Thermoleophilia</taxon>
        <taxon>Solirubrobacterales</taxon>
        <taxon>Solirubrobacteraceae</taxon>
        <taxon>environmental samples</taxon>
    </lineage>
</organism>
<evidence type="ECO:0000256" key="1">
    <source>
        <dbReference type="SAM" id="MobiDB-lite"/>
    </source>
</evidence>
<feature type="region of interest" description="Disordered" evidence="1">
    <location>
        <begin position="112"/>
        <end position="131"/>
    </location>
</feature>
<feature type="compositionally biased region" description="Basic and acidic residues" evidence="1">
    <location>
        <begin position="67"/>
        <end position="76"/>
    </location>
</feature>
<accession>A0A6J4SPD3</accession>
<proteinExistence type="predicted"/>
<feature type="region of interest" description="Disordered" evidence="1">
    <location>
        <begin position="1"/>
        <end position="29"/>
    </location>
</feature>
<reference evidence="2" key="1">
    <citation type="submission" date="2020-02" db="EMBL/GenBank/DDBJ databases">
        <authorList>
            <person name="Meier V. D."/>
        </authorList>
    </citation>
    <scope>NUCLEOTIDE SEQUENCE</scope>
    <source>
        <strain evidence="2">AVDCRST_MAG13</strain>
    </source>
</reference>